<accession>A0A2H4YDJ2</accession>
<evidence type="ECO:0000313" key="2">
    <source>
        <dbReference type="EMBL" id="AUE22232.1"/>
    </source>
</evidence>
<reference evidence="2 3" key="1">
    <citation type="submission" date="2017-10" db="EMBL/GenBank/DDBJ databases">
        <title>Complete genome sequence of Escherichia coli bacteriophage vB_EcoP_VEc3.</title>
        <authorList>
            <person name="Volozhantsev N.V."/>
            <person name="Verevkin V.V."/>
            <person name="Krasilnikova V.M."/>
            <person name="Denisenko E.A."/>
            <person name="Myakinina V.P."/>
            <person name="Kislichkina A.A."/>
            <person name="Bogun A.G."/>
        </authorList>
    </citation>
    <scope>NUCLEOTIDE SEQUENCE [LARGE SCALE GENOMIC DNA]</scope>
</reference>
<evidence type="ECO:0000256" key="1">
    <source>
        <dbReference type="SAM" id="Phobius"/>
    </source>
</evidence>
<sequence length="41" mass="4703">MKLSPSAKGLIAELKDSLRNPIIWALIYIPYGIYLFHLITE</sequence>
<proteinExistence type="predicted"/>
<dbReference type="EMBL" id="MG251390">
    <property type="protein sequence ID" value="AUE22232.1"/>
    <property type="molecule type" value="Genomic_DNA"/>
</dbReference>
<keyword evidence="3" id="KW-1185">Reference proteome</keyword>
<dbReference type="Proteomes" id="UP000241298">
    <property type="component" value="Segment"/>
</dbReference>
<feature type="transmembrane region" description="Helical" evidence="1">
    <location>
        <begin position="21"/>
        <end position="39"/>
    </location>
</feature>
<organism evidence="2 3">
    <name type="scientific">Escherichia phage VEc3</name>
    <dbReference type="NCBI Taxonomy" id="2783801"/>
    <lineage>
        <taxon>Viruses</taxon>
        <taxon>Duplodnaviria</taxon>
        <taxon>Heunggongvirae</taxon>
        <taxon>Uroviricota</taxon>
        <taxon>Caudoviricetes</taxon>
        <taxon>Autographivirales</taxon>
        <taxon>Autosignataviridae</taxon>
        <taxon>Molineuxvirinae</taxon>
        <taxon>Vectrevirus</taxon>
        <taxon>Vectrevirus VEc3</taxon>
    </lineage>
</organism>
<keyword evidence="1" id="KW-0812">Transmembrane</keyword>
<name>A0A2H4YDJ2_9CAUD</name>
<protein>
    <submittedName>
        <fullName evidence="2">Uncharacterized protein</fullName>
    </submittedName>
</protein>
<keyword evidence="1" id="KW-0472">Membrane</keyword>
<evidence type="ECO:0000313" key="3">
    <source>
        <dbReference type="Proteomes" id="UP000241298"/>
    </source>
</evidence>
<gene>
    <name evidence="2" type="ORF">vec3_06</name>
</gene>
<keyword evidence="1" id="KW-1133">Transmembrane helix</keyword>